<dbReference type="PROSITE" id="PS51257">
    <property type="entry name" value="PROKAR_LIPOPROTEIN"/>
    <property type="match status" value="1"/>
</dbReference>
<comment type="caution">
    <text evidence="1">The sequence shown here is derived from an EMBL/GenBank/DDBJ whole genome shotgun (WGS) entry which is preliminary data.</text>
</comment>
<evidence type="ECO:0008006" key="3">
    <source>
        <dbReference type="Google" id="ProtNLM"/>
    </source>
</evidence>
<evidence type="ECO:0000313" key="2">
    <source>
        <dbReference type="Proteomes" id="UP001156703"/>
    </source>
</evidence>
<name>A0ABQ5Z408_9SPHN</name>
<keyword evidence="2" id="KW-1185">Reference proteome</keyword>
<sequence length="176" mass="18622">MRSARLLALVGLALLAGCATRPSGPAPAERPAGAGTALPAPEARVPDAATYVARAASYDQLVIRAGAVALTDGDAATEGLRRTLAEEHRGLAAQLSFAGRRLNLLPSPVLLANHQAWLDEFAAAPTRAAYLRLMRRVHQNSYSMHAGFADRGASPTLRPVARNAADTERRHFAALR</sequence>
<proteinExistence type="predicted"/>
<evidence type="ECO:0000313" key="1">
    <source>
        <dbReference type="EMBL" id="GLR47530.1"/>
    </source>
</evidence>
<dbReference type="EMBL" id="BSOO01000010">
    <property type="protein sequence ID" value="GLR47530.1"/>
    <property type="molecule type" value="Genomic_DNA"/>
</dbReference>
<reference evidence="2" key="1">
    <citation type="journal article" date="2019" name="Int. J. Syst. Evol. Microbiol.">
        <title>The Global Catalogue of Microorganisms (GCM) 10K type strain sequencing project: providing services to taxonomists for standard genome sequencing and annotation.</title>
        <authorList>
            <consortium name="The Broad Institute Genomics Platform"/>
            <consortium name="The Broad Institute Genome Sequencing Center for Infectious Disease"/>
            <person name="Wu L."/>
            <person name="Ma J."/>
        </authorList>
    </citation>
    <scope>NUCLEOTIDE SEQUENCE [LARGE SCALE GENOMIC DNA]</scope>
    <source>
        <strain evidence="2">NBRC 102146</strain>
    </source>
</reference>
<protein>
    <recommendedName>
        <fullName evidence="3">DUF4142 domain-containing protein</fullName>
    </recommendedName>
</protein>
<dbReference type="Proteomes" id="UP001156703">
    <property type="component" value="Unassembled WGS sequence"/>
</dbReference>
<accession>A0ABQ5Z408</accession>
<gene>
    <name evidence="1" type="ORF">GCM10007925_12420</name>
</gene>
<organism evidence="1 2">
    <name type="scientific">Sphingomonas astaxanthinifaciens DSM 22298</name>
    <dbReference type="NCBI Taxonomy" id="1123267"/>
    <lineage>
        <taxon>Bacteria</taxon>
        <taxon>Pseudomonadati</taxon>
        <taxon>Pseudomonadota</taxon>
        <taxon>Alphaproteobacteria</taxon>
        <taxon>Sphingomonadales</taxon>
        <taxon>Sphingomonadaceae</taxon>
        <taxon>Sphingomonas</taxon>
    </lineage>
</organism>
<dbReference type="RefSeq" id="WP_029941838.1">
    <property type="nucleotide sequence ID" value="NZ_BSOO01000010.1"/>
</dbReference>